<accession>A0A4P9Z044</accession>
<reference evidence="3" key="1">
    <citation type="journal article" date="2018" name="Nat. Microbiol.">
        <title>Leveraging single-cell genomics to expand the fungal tree of life.</title>
        <authorList>
            <person name="Ahrendt S.R."/>
            <person name="Quandt C.A."/>
            <person name="Ciobanu D."/>
            <person name="Clum A."/>
            <person name="Salamov A."/>
            <person name="Andreopoulos B."/>
            <person name="Cheng J.F."/>
            <person name="Woyke T."/>
            <person name="Pelin A."/>
            <person name="Henrissat B."/>
            <person name="Reynolds N.K."/>
            <person name="Benny G.L."/>
            <person name="Smith M.E."/>
            <person name="James T.Y."/>
            <person name="Grigoriev I.V."/>
        </authorList>
    </citation>
    <scope>NUCLEOTIDE SEQUENCE [LARGE SCALE GENOMIC DNA]</scope>
    <source>
        <strain evidence="3">Benny S71-1</strain>
    </source>
</reference>
<evidence type="ECO:0000256" key="1">
    <source>
        <dbReference type="SAM" id="MobiDB-lite"/>
    </source>
</evidence>
<feature type="compositionally biased region" description="Low complexity" evidence="1">
    <location>
        <begin position="391"/>
        <end position="409"/>
    </location>
</feature>
<dbReference type="AlphaFoldDB" id="A0A4P9Z044"/>
<dbReference type="OrthoDB" id="5586971at2759"/>
<feature type="region of interest" description="Disordered" evidence="1">
    <location>
        <begin position="391"/>
        <end position="416"/>
    </location>
</feature>
<feature type="region of interest" description="Disordered" evidence="1">
    <location>
        <begin position="77"/>
        <end position="96"/>
    </location>
</feature>
<proteinExistence type="predicted"/>
<name>A0A4P9Z044_9FUNG</name>
<protein>
    <recommendedName>
        <fullName evidence="4">F-box domain-containing protein</fullName>
    </recommendedName>
</protein>
<sequence length="623" mass="69490">MVMETLPWDVRRFILASAGEVAAARLARTCRVLYGLVRHDVGLWQQFYARSYLRDAQRVEHEFLEWCSEEIVSTATTTTTAATSTTTSNPPSAMLPHQHQHQHQQRGRRRWSEQGHGFTSGAFADARARWKQAQCSLDTSAMPSWTAEQRRMDWYAAYRRRAATEANWCAGRYLRHCVPPPVMDVRTEASLYFLGGSSAPRMMAGSVAGLLILQGDRLYCIYQPRSSDATYYKMEELDLQAETAGVLQVRAAHMSGQWIVVELHDPQYPEAGGSLSAWRIGSRQASSAAELKEHGERVQEVRGRWALLTRREQGATVFSVVDLELGIRSVAELRVHCRSAEILHVDHDQVHLLVNEQLDGQRDDGDDGDTSASLKRLALVQELALTANYVAPSTESPSPSSSSSAATTPVHDTSTPSPSAMITCVIYALSLEALPATVTSVTLPSPPHVLSHSLRIRVIDARRILLEYIESGSYDVRVVVHRLDISLTTRRRSWPFGPYTASQRDDHDDGDGDGDGDHEIVLVSWYRRRPVVIRDCTATWTQMNAHDAAAGYIISPSLGRSGLLFHSEYFEGDATLMDMSTWQSQCSLGYWAPAVGPNLVTPTFIARMKEGDRSIEVWNFASW</sequence>
<keyword evidence="3" id="KW-1185">Reference proteome</keyword>
<dbReference type="Proteomes" id="UP000278143">
    <property type="component" value="Unassembled WGS sequence"/>
</dbReference>
<feature type="compositionally biased region" description="Low complexity" evidence="1">
    <location>
        <begin position="77"/>
        <end position="88"/>
    </location>
</feature>
<evidence type="ECO:0000313" key="3">
    <source>
        <dbReference type="Proteomes" id="UP000278143"/>
    </source>
</evidence>
<evidence type="ECO:0008006" key="4">
    <source>
        <dbReference type="Google" id="ProtNLM"/>
    </source>
</evidence>
<evidence type="ECO:0000313" key="2">
    <source>
        <dbReference type="EMBL" id="RKP25807.1"/>
    </source>
</evidence>
<organism evidence="2 3">
    <name type="scientific">Syncephalis pseudoplumigaleata</name>
    <dbReference type="NCBI Taxonomy" id="1712513"/>
    <lineage>
        <taxon>Eukaryota</taxon>
        <taxon>Fungi</taxon>
        <taxon>Fungi incertae sedis</taxon>
        <taxon>Zoopagomycota</taxon>
        <taxon>Zoopagomycotina</taxon>
        <taxon>Zoopagomycetes</taxon>
        <taxon>Zoopagales</taxon>
        <taxon>Piptocephalidaceae</taxon>
        <taxon>Syncephalis</taxon>
    </lineage>
</organism>
<dbReference type="InterPro" id="IPR036047">
    <property type="entry name" value="F-box-like_dom_sf"/>
</dbReference>
<dbReference type="SUPFAM" id="SSF81383">
    <property type="entry name" value="F-box domain"/>
    <property type="match status" value="1"/>
</dbReference>
<gene>
    <name evidence="2" type="ORF">SYNPS1DRAFT_28470</name>
</gene>
<dbReference type="EMBL" id="KZ989609">
    <property type="protein sequence ID" value="RKP25807.1"/>
    <property type="molecule type" value="Genomic_DNA"/>
</dbReference>